<evidence type="ECO:0000313" key="3">
    <source>
        <dbReference type="EMBL" id="ATQ44515.1"/>
    </source>
</evidence>
<accession>A0A2D2B2N2</accession>
<dbReference type="EMBL" id="CP024201">
    <property type="protein sequence ID" value="ATQ44515.1"/>
    <property type="molecule type" value="Genomic_DNA"/>
</dbReference>
<dbReference type="AlphaFoldDB" id="A0A2D2B2N2"/>
<dbReference type="GO" id="GO:0000271">
    <property type="term" value="P:polysaccharide biosynthetic process"/>
    <property type="evidence" value="ECO:0007669"/>
    <property type="project" value="TreeGrafter"/>
</dbReference>
<feature type="transmembrane region" description="Helical" evidence="1">
    <location>
        <begin position="48"/>
        <end position="65"/>
    </location>
</feature>
<reference evidence="3 4" key="1">
    <citation type="submission" date="2017-10" db="EMBL/GenBank/DDBJ databases">
        <title>Genome sequence of Caulobacter mirabilis FWC38.</title>
        <authorList>
            <person name="Fiebig A."/>
            <person name="Crosson S."/>
        </authorList>
    </citation>
    <scope>NUCLEOTIDE SEQUENCE [LARGE SCALE GENOMIC DNA]</scope>
    <source>
        <strain evidence="3 4">FWC 38</strain>
    </source>
</reference>
<feature type="transmembrane region" description="Helical" evidence="1">
    <location>
        <begin position="141"/>
        <end position="161"/>
    </location>
</feature>
<dbReference type="GO" id="GO:0016020">
    <property type="term" value="C:membrane"/>
    <property type="evidence" value="ECO:0007669"/>
    <property type="project" value="TreeGrafter"/>
</dbReference>
<dbReference type="RefSeq" id="WP_099623763.1">
    <property type="nucleotide sequence ID" value="NZ_CP024201.1"/>
</dbReference>
<dbReference type="PANTHER" id="PTHR23028:SF53">
    <property type="entry name" value="ACYL_TRANSF_3 DOMAIN-CONTAINING PROTEIN"/>
    <property type="match status" value="1"/>
</dbReference>
<dbReference type="OrthoDB" id="9796461at2"/>
<dbReference type="PANTHER" id="PTHR23028">
    <property type="entry name" value="ACETYLTRANSFERASE"/>
    <property type="match status" value="1"/>
</dbReference>
<sequence>MQDAADIRPLTSLRFFAALWVVLFHYWPKLDVGFSPAFVEKGYLGVELFFTLSGFILCHVYLTAFGEGRFKYGDFLWNRLARVYPLHLATLLGMIGLGVVAGLAGFGVDANILDWRSLPANLLLLQAWGLAPSAAFNHPSWSISAEWFAYLTFPAFAFIAWKLRRRPWLLAGLTLAAIATLYPTFQALTGKSLTQATIAWGALRIVPCFALGCAMHSLWKSGAVKSVAQAAVGALISGAAVVAATVLGAPDLVAVAFFGVLILSLAGLAQHGSRFASQSGFVYLGEISYSTYMICVPWKIVFVNAAAKFLNLTDEKLPLGLWIIFIASVVPLSAASYHLIEKPARARMKLMAEAWRTRRATTVAA</sequence>
<feature type="transmembrane region" description="Helical" evidence="1">
    <location>
        <begin position="227"/>
        <end position="246"/>
    </location>
</feature>
<keyword evidence="1" id="KW-0472">Membrane</keyword>
<feature type="transmembrane region" description="Helical" evidence="1">
    <location>
        <begin position="281"/>
        <end position="307"/>
    </location>
</feature>
<dbReference type="Pfam" id="PF01757">
    <property type="entry name" value="Acyl_transf_3"/>
    <property type="match status" value="1"/>
</dbReference>
<keyword evidence="4" id="KW-1185">Reference proteome</keyword>
<feature type="transmembrane region" description="Helical" evidence="1">
    <location>
        <begin position="252"/>
        <end position="269"/>
    </location>
</feature>
<gene>
    <name evidence="3" type="ORF">CSW64_20055</name>
</gene>
<dbReference type="InterPro" id="IPR050879">
    <property type="entry name" value="Acyltransferase_3"/>
</dbReference>
<keyword evidence="1" id="KW-1133">Transmembrane helix</keyword>
<keyword evidence="1" id="KW-0812">Transmembrane</keyword>
<feature type="transmembrane region" description="Helical" evidence="1">
    <location>
        <begin position="12"/>
        <end position="28"/>
    </location>
</feature>
<feature type="transmembrane region" description="Helical" evidence="1">
    <location>
        <begin position="319"/>
        <end position="340"/>
    </location>
</feature>
<evidence type="ECO:0000256" key="1">
    <source>
        <dbReference type="SAM" id="Phobius"/>
    </source>
</evidence>
<feature type="domain" description="Acyltransferase 3" evidence="2">
    <location>
        <begin position="12"/>
        <end position="336"/>
    </location>
</feature>
<dbReference type="KEGG" id="cmb:CSW64_20055"/>
<name>A0A2D2B2N2_9CAUL</name>
<dbReference type="InterPro" id="IPR002656">
    <property type="entry name" value="Acyl_transf_3_dom"/>
</dbReference>
<organism evidence="3 4">
    <name type="scientific">Caulobacter mirabilis</name>
    <dbReference type="NCBI Taxonomy" id="69666"/>
    <lineage>
        <taxon>Bacteria</taxon>
        <taxon>Pseudomonadati</taxon>
        <taxon>Pseudomonadota</taxon>
        <taxon>Alphaproteobacteria</taxon>
        <taxon>Caulobacterales</taxon>
        <taxon>Caulobacteraceae</taxon>
        <taxon>Caulobacter</taxon>
    </lineage>
</organism>
<dbReference type="Proteomes" id="UP000228945">
    <property type="component" value="Chromosome"/>
</dbReference>
<feature type="transmembrane region" description="Helical" evidence="1">
    <location>
        <begin position="168"/>
        <end position="185"/>
    </location>
</feature>
<feature type="transmembrane region" description="Helical" evidence="1">
    <location>
        <begin position="86"/>
        <end position="108"/>
    </location>
</feature>
<evidence type="ECO:0000313" key="4">
    <source>
        <dbReference type="Proteomes" id="UP000228945"/>
    </source>
</evidence>
<keyword evidence="3" id="KW-0012">Acyltransferase</keyword>
<protein>
    <submittedName>
        <fullName evidence="3">Acyltransferase</fullName>
    </submittedName>
</protein>
<dbReference type="GO" id="GO:0016747">
    <property type="term" value="F:acyltransferase activity, transferring groups other than amino-acyl groups"/>
    <property type="evidence" value="ECO:0007669"/>
    <property type="project" value="InterPro"/>
</dbReference>
<feature type="transmembrane region" description="Helical" evidence="1">
    <location>
        <begin position="197"/>
        <end position="215"/>
    </location>
</feature>
<keyword evidence="3" id="KW-0808">Transferase</keyword>
<proteinExistence type="predicted"/>
<evidence type="ECO:0000259" key="2">
    <source>
        <dbReference type="Pfam" id="PF01757"/>
    </source>
</evidence>